<reference evidence="8" key="2">
    <citation type="submission" date="2023-04" db="EMBL/GenBank/DDBJ databases">
        <authorList>
            <person name="Bruccoleri R.E."/>
            <person name="Oakeley E.J."/>
            <person name="Faust A.-M."/>
            <person name="Dessus-Babus S."/>
            <person name="Altorfer M."/>
            <person name="Burckhardt D."/>
            <person name="Oertli M."/>
            <person name="Naumann U."/>
            <person name="Petersen F."/>
            <person name="Wong J."/>
        </authorList>
    </citation>
    <scope>NUCLEOTIDE SEQUENCE</scope>
    <source>
        <strain evidence="8">GSM-AAB239-AS_SAM_17_03QT</strain>
        <tissue evidence="8">Leaf</tissue>
    </source>
</reference>
<evidence type="ECO:0000313" key="8">
    <source>
        <dbReference type="EMBL" id="KAJ6845850.1"/>
    </source>
</evidence>
<feature type="domain" description="Exostosin GT47" evidence="7">
    <location>
        <begin position="357"/>
        <end position="639"/>
    </location>
</feature>
<name>A0AAX6HXQ5_IRIPA</name>
<dbReference type="InterPro" id="IPR004263">
    <property type="entry name" value="Exostosin"/>
</dbReference>
<keyword evidence="4" id="KW-0735">Signal-anchor</keyword>
<dbReference type="PANTHER" id="PTHR11062:SF210">
    <property type="entry name" value="EXOSTOSIN FAMILY PROTEIN"/>
    <property type="match status" value="1"/>
</dbReference>
<evidence type="ECO:0000313" key="9">
    <source>
        <dbReference type="Proteomes" id="UP001140949"/>
    </source>
</evidence>
<organism evidence="8 9">
    <name type="scientific">Iris pallida</name>
    <name type="common">Sweet iris</name>
    <dbReference type="NCBI Taxonomy" id="29817"/>
    <lineage>
        <taxon>Eukaryota</taxon>
        <taxon>Viridiplantae</taxon>
        <taxon>Streptophyta</taxon>
        <taxon>Embryophyta</taxon>
        <taxon>Tracheophyta</taxon>
        <taxon>Spermatophyta</taxon>
        <taxon>Magnoliopsida</taxon>
        <taxon>Liliopsida</taxon>
        <taxon>Asparagales</taxon>
        <taxon>Iridaceae</taxon>
        <taxon>Iridoideae</taxon>
        <taxon>Irideae</taxon>
        <taxon>Iris</taxon>
    </lineage>
</organism>
<keyword evidence="6" id="KW-0472">Membrane</keyword>
<sequence>MEGYSARIQKLCQIRPRRLISVTGVIVSLFLLSNSFTLSSRFALSPLFPTLENPEHGEEFYSRKVVFPESVNIGKFSLLHDSGNNLNPLLNLKEVENANISNMGSESGLDFIKQKLYGGSQKYDGLDDDDIEDDIDLPEDEHLEVRGDNELKKASQQRSSFISQEKVVGLKHILMSELTAQPISESDLISDNATTTDQTLLREQITTSKDYSVSHQPAMVPEVLKKNSSVPVSANIPSITSSGDIDASSDQQGTVTLLRNETFVSSHIQLTASNLPLVKDKKRMFPVSMMEKMNRLLFKNHASYRSLRRRKYSSHDKKMLAALAQIENSTPVKTDHELYAPIFRNISKFTRSYELMEQTLKIYVYKDGQKPIFHQPLLKGIYASEGWFMKLMETSRHYLVKDPRKAHLFYMPFSSRLLQHALYVPNSHSYRNLEEYLTNYVVTIASKYPFWNRTGGADHFLAACHDWAPSETRQAMKNSIRALCNADVSEGFQLGKDVSLPEIYIRSARNPLRDLGGMPANERPTLAFFAGKIHGRLRPILLKHWEGKDPDMKIFGPMLPGVDRKMIYIHHMKTSKYCICPRGFEVNSPRVVESMYYECVPVIVSDNFVPPFFEVLNWEAFAVIVAEEDVPRLKEILVSIPEEKYLSLQKGVRMVQQHFLWHSSPVKYDLFNMILHSIWFNRLHQIGT</sequence>
<keyword evidence="6" id="KW-0812">Transmembrane</keyword>
<comment type="similarity">
    <text evidence="2">Belongs to the glycosyltransferase 47 family.</text>
</comment>
<keyword evidence="3" id="KW-0808">Transferase</keyword>
<keyword evidence="3" id="KW-0328">Glycosyltransferase</keyword>
<dbReference type="InterPro" id="IPR040911">
    <property type="entry name" value="Exostosin_GT47"/>
</dbReference>
<dbReference type="Pfam" id="PF03016">
    <property type="entry name" value="Exostosin_GT47"/>
    <property type="match status" value="1"/>
</dbReference>
<evidence type="ECO:0000256" key="1">
    <source>
        <dbReference type="ARBA" id="ARBA00004323"/>
    </source>
</evidence>
<evidence type="ECO:0000256" key="2">
    <source>
        <dbReference type="ARBA" id="ARBA00010271"/>
    </source>
</evidence>
<dbReference type="GO" id="GO:0016757">
    <property type="term" value="F:glycosyltransferase activity"/>
    <property type="evidence" value="ECO:0007669"/>
    <property type="project" value="UniProtKB-KW"/>
</dbReference>
<feature type="transmembrane region" description="Helical" evidence="6">
    <location>
        <begin position="20"/>
        <end position="38"/>
    </location>
</feature>
<proteinExistence type="inferred from homology"/>
<comment type="caution">
    <text evidence="8">The sequence shown here is derived from an EMBL/GenBank/DDBJ whole genome shotgun (WGS) entry which is preliminary data.</text>
</comment>
<protein>
    <submittedName>
        <fullName evidence="8">Glycosyltransferase</fullName>
    </submittedName>
</protein>
<evidence type="ECO:0000256" key="4">
    <source>
        <dbReference type="ARBA" id="ARBA00022968"/>
    </source>
</evidence>
<evidence type="ECO:0000259" key="7">
    <source>
        <dbReference type="Pfam" id="PF03016"/>
    </source>
</evidence>
<dbReference type="Proteomes" id="UP001140949">
    <property type="component" value="Unassembled WGS sequence"/>
</dbReference>
<accession>A0AAX6HXQ5</accession>
<evidence type="ECO:0000256" key="3">
    <source>
        <dbReference type="ARBA" id="ARBA00022676"/>
    </source>
</evidence>
<dbReference type="AlphaFoldDB" id="A0AAX6HXQ5"/>
<reference evidence="8" key="1">
    <citation type="journal article" date="2023" name="GigaByte">
        <title>Genome assembly of the bearded iris, Iris pallida Lam.</title>
        <authorList>
            <person name="Bruccoleri R.E."/>
            <person name="Oakeley E.J."/>
            <person name="Faust A.M.E."/>
            <person name="Altorfer M."/>
            <person name="Dessus-Babus S."/>
            <person name="Burckhardt D."/>
            <person name="Oertli M."/>
            <person name="Naumann U."/>
            <person name="Petersen F."/>
            <person name="Wong J."/>
        </authorList>
    </citation>
    <scope>NUCLEOTIDE SEQUENCE</scope>
    <source>
        <strain evidence="8">GSM-AAB239-AS_SAM_17_03QT</strain>
    </source>
</reference>
<evidence type="ECO:0000256" key="5">
    <source>
        <dbReference type="ARBA" id="ARBA00023034"/>
    </source>
</evidence>
<evidence type="ECO:0000256" key="6">
    <source>
        <dbReference type="SAM" id="Phobius"/>
    </source>
</evidence>
<comment type="subcellular location">
    <subcellularLocation>
        <location evidence="1">Golgi apparatus membrane</location>
        <topology evidence="1">Single-pass type II membrane protein</topology>
    </subcellularLocation>
</comment>
<keyword evidence="6" id="KW-1133">Transmembrane helix</keyword>
<gene>
    <name evidence="8" type="ORF">M6B38_286130</name>
</gene>
<dbReference type="PANTHER" id="PTHR11062">
    <property type="entry name" value="EXOSTOSIN HEPARAN SULFATE GLYCOSYLTRANSFERASE -RELATED"/>
    <property type="match status" value="1"/>
</dbReference>
<dbReference type="EMBL" id="JANAVB010005757">
    <property type="protein sequence ID" value="KAJ6845850.1"/>
    <property type="molecule type" value="Genomic_DNA"/>
</dbReference>
<dbReference type="GO" id="GO:0000139">
    <property type="term" value="C:Golgi membrane"/>
    <property type="evidence" value="ECO:0007669"/>
    <property type="project" value="UniProtKB-SubCell"/>
</dbReference>
<keyword evidence="5" id="KW-0333">Golgi apparatus</keyword>
<keyword evidence="9" id="KW-1185">Reference proteome</keyword>